<evidence type="ECO:0000313" key="1">
    <source>
        <dbReference type="EMBL" id="MCK9874938.1"/>
    </source>
</evidence>
<accession>A0ABT0JV97</accession>
<reference evidence="1 2" key="1">
    <citation type="submission" date="2022-04" db="EMBL/GenBank/DDBJ databases">
        <title>Genome diversity in the genus Frankia.</title>
        <authorList>
            <person name="Carlos-Shanley C."/>
            <person name="Hahn D."/>
        </authorList>
    </citation>
    <scope>NUCLEOTIDE SEQUENCE [LARGE SCALE GENOMIC DNA]</scope>
    <source>
        <strain evidence="1 2">Ag45/Mut15</strain>
    </source>
</reference>
<keyword evidence="2" id="KW-1185">Reference proteome</keyword>
<sequence>MASLEVRDKRVEVVMCGLERLGALRGDVSVALDEVLDVRTSAEPFGELRGWRLPGTGLPRVIALGTWRSRDGRDFAAVYRGRPAVVVEVRAGAEFRRLLVGDEHAEDTVSRLRAAVLAR</sequence>
<name>A0ABT0JV97_9ACTN</name>
<dbReference type="EMBL" id="JALKFT010000003">
    <property type="protein sequence ID" value="MCK9874938.1"/>
    <property type="molecule type" value="Genomic_DNA"/>
</dbReference>
<evidence type="ECO:0000313" key="2">
    <source>
        <dbReference type="Proteomes" id="UP001201873"/>
    </source>
</evidence>
<organism evidence="1 2">
    <name type="scientific">Frankia umida</name>
    <dbReference type="NCBI Taxonomy" id="573489"/>
    <lineage>
        <taxon>Bacteria</taxon>
        <taxon>Bacillati</taxon>
        <taxon>Actinomycetota</taxon>
        <taxon>Actinomycetes</taxon>
        <taxon>Frankiales</taxon>
        <taxon>Frankiaceae</taxon>
        <taxon>Frankia</taxon>
    </lineage>
</organism>
<proteinExistence type="predicted"/>
<dbReference type="Proteomes" id="UP001201873">
    <property type="component" value="Unassembled WGS sequence"/>
</dbReference>
<dbReference type="RefSeq" id="WP_248823475.1">
    <property type="nucleotide sequence ID" value="NZ_JALKFT010000003.1"/>
</dbReference>
<comment type="caution">
    <text evidence="1">The sequence shown here is derived from an EMBL/GenBank/DDBJ whole genome shotgun (WGS) entry which is preliminary data.</text>
</comment>
<protein>
    <submittedName>
        <fullName evidence="1">Uncharacterized protein</fullName>
    </submittedName>
</protein>
<gene>
    <name evidence="1" type="ORF">MXD59_03925</name>
</gene>